<accession>A0A7Y4IMF1</accession>
<keyword evidence="6 10" id="KW-0798">TonB box</keyword>
<organism evidence="14 15">
    <name type="scientific">Myxococcus xanthus</name>
    <dbReference type="NCBI Taxonomy" id="34"/>
    <lineage>
        <taxon>Bacteria</taxon>
        <taxon>Pseudomonadati</taxon>
        <taxon>Myxococcota</taxon>
        <taxon>Myxococcia</taxon>
        <taxon>Myxococcales</taxon>
        <taxon>Cystobacterineae</taxon>
        <taxon>Myxococcaceae</taxon>
        <taxon>Myxococcus</taxon>
    </lineage>
</organism>
<keyword evidence="8 14" id="KW-0675">Receptor</keyword>
<reference evidence="14 15" key="1">
    <citation type="submission" date="2020-05" db="EMBL/GenBank/DDBJ databases">
        <authorList>
            <person name="Whitworth D."/>
        </authorList>
    </citation>
    <scope>NUCLEOTIDE SEQUENCE [LARGE SCALE GENOMIC DNA]</scope>
    <source>
        <strain evidence="14 15">AM005</strain>
    </source>
</reference>
<keyword evidence="2" id="KW-0813">Transport</keyword>
<dbReference type="Proteomes" id="UP000533080">
    <property type="component" value="Unassembled WGS sequence"/>
</dbReference>
<comment type="similarity">
    <text evidence="10">Belongs to the TonB-dependent receptor family.</text>
</comment>
<evidence type="ECO:0000256" key="9">
    <source>
        <dbReference type="ARBA" id="ARBA00023237"/>
    </source>
</evidence>
<keyword evidence="4" id="KW-0812">Transmembrane</keyword>
<evidence type="ECO:0000256" key="8">
    <source>
        <dbReference type="ARBA" id="ARBA00023170"/>
    </source>
</evidence>
<keyword evidence="5" id="KW-0732">Signal</keyword>
<gene>
    <name evidence="14" type="ORF">HNV28_26990</name>
</gene>
<dbReference type="InterPro" id="IPR037066">
    <property type="entry name" value="Plug_dom_sf"/>
</dbReference>
<name>A0A7Y4IMF1_MYXXA</name>
<feature type="compositionally biased region" description="Low complexity" evidence="11">
    <location>
        <begin position="50"/>
        <end position="69"/>
    </location>
</feature>
<keyword evidence="7 10" id="KW-0472">Membrane</keyword>
<evidence type="ECO:0000256" key="3">
    <source>
        <dbReference type="ARBA" id="ARBA00022452"/>
    </source>
</evidence>
<dbReference type="InterPro" id="IPR012910">
    <property type="entry name" value="Plug_dom"/>
</dbReference>
<dbReference type="SUPFAM" id="SSF56935">
    <property type="entry name" value="Porins"/>
    <property type="match status" value="1"/>
</dbReference>
<feature type="region of interest" description="Disordered" evidence="11">
    <location>
        <begin position="50"/>
        <end position="199"/>
    </location>
</feature>
<feature type="domain" description="TonB-dependent receptor-like beta-barrel" evidence="12">
    <location>
        <begin position="419"/>
        <end position="791"/>
    </location>
</feature>
<dbReference type="Gene3D" id="2.40.170.20">
    <property type="entry name" value="TonB-dependent receptor, beta-barrel domain"/>
    <property type="match status" value="1"/>
</dbReference>
<dbReference type="Pfam" id="PF07715">
    <property type="entry name" value="Plug"/>
    <property type="match status" value="1"/>
</dbReference>
<evidence type="ECO:0000313" key="14">
    <source>
        <dbReference type="EMBL" id="NOJ81932.1"/>
    </source>
</evidence>
<evidence type="ECO:0000259" key="12">
    <source>
        <dbReference type="Pfam" id="PF00593"/>
    </source>
</evidence>
<keyword evidence="9" id="KW-0998">Cell outer membrane</keyword>
<evidence type="ECO:0000256" key="10">
    <source>
        <dbReference type="RuleBase" id="RU003357"/>
    </source>
</evidence>
<dbReference type="PANTHER" id="PTHR30069:SF29">
    <property type="entry name" value="HEMOGLOBIN AND HEMOGLOBIN-HAPTOGLOBIN-BINDING PROTEIN 1-RELATED"/>
    <property type="match status" value="1"/>
</dbReference>
<proteinExistence type="inferred from homology"/>
<dbReference type="GO" id="GO:0009279">
    <property type="term" value="C:cell outer membrane"/>
    <property type="evidence" value="ECO:0007669"/>
    <property type="project" value="UniProtKB-SubCell"/>
</dbReference>
<comment type="caution">
    <text evidence="14">The sequence shown here is derived from an EMBL/GenBank/DDBJ whole genome shotgun (WGS) entry which is preliminary data.</text>
</comment>
<protein>
    <submittedName>
        <fullName evidence="14">TonB-dependent receptor</fullName>
    </submittedName>
</protein>
<keyword evidence="3" id="KW-1134">Transmembrane beta strand</keyword>
<dbReference type="InterPro" id="IPR039426">
    <property type="entry name" value="TonB-dep_rcpt-like"/>
</dbReference>
<comment type="subcellular location">
    <subcellularLocation>
        <location evidence="1">Cell outer membrane</location>
        <topology evidence="1">Multi-pass membrane protein</topology>
    </subcellularLocation>
</comment>
<evidence type="ECO:0000256" key="6">
    <source>
        <dbReference type="ARBA" id="ARBA00023077"/>
    </source>
</evidence>
<evidence type="ECO:0000256" key="1">
    <source>
        <dbReference type="ARBA" id="ARBA00004571"/>
    </source>
</evidence>
<sequence>MGSLPGASCAARSPSGSKTPQHGACAAVCPYVPVLLVAALSSCVLALSPSNRPPAAAREPSPASERAAAGTGTSEHDDAPPFVNTAHQASGGSAQARSAASSGESAAQLPVVQPSKAIQQATSTPGVSPANEPGQLPKEASTAHPIPQTADVPSSEASSRPLPSEQEESLTSASDLETKEPPSKSTVVRGARPAQSASEVTLGRDILDAAPRRNAVDLLRAVPGLVASQHSGEGKAQQLFLRGFDALHGQDVELDVGGLPVNEVSHIHALGYADINFVIPEVVQALEVTEGSYRAAQGDFAVAGTVRMDLGVAEPGVHLLGTLGQYGQRRLVATVRPGDDAGTFAAVELGEGRGFGAQRGYGRASLLAQAKATLGEGLTVRALAGSYVTRFDSPGVVREDDLLSGRSDFFSAALGRQGGSVSRHQLLLGVDLPRTGNGRTKLEVFGILSDLRLRNNFTGFRVDERGDGLEQTNNATTLGARAEHRRSVTAFGRPVALELGLGARRDSVEQTQRRYRESDGTFFSDEIDAAFTQTDVWGWAEARIPLGRWSFRLGGRADALGVEVFDALAFRDPRYYDGQGYSRSAFGVHLGAKAGVEYALGDDADAWRLFASYGDGFRSPQARSLSEGERAPFVSIRGAELGSRKDGEHWALQLSLFGSQVDNDFFFDHTVGTTVYTGQTLRSGVSAALQARPLPGLVTAVSATFAHAYVRASDALLPYFAPFVARADVGWDGPLTWTGFGGSTLSLGTGLTFIGPRPLPFSERSATVFLADAHVAIRRGALGLRLEVSNLLDARWRDGEFVYGSRFDPAAAASLVPARHFTAGSPRMASLSLEVHL</sequence>
<dbReference type="Gene3D" id="2.170.130.10">
    <property type="entry name" value="TonB-dependent receptor, plug domain"/>
    <property type="match status" value="1"/>
</dbReference>
<evidence type="ECO:0000256" key="7">
    <source>
        <dbReference type="ARBA" id="ARBA00023136"/>
    </source>
</evidence>
<dbReference type="AlphaFoldDB" id="A0A7Y4IMF1"/>
<feature type="region of interest" description="Disordered" evidence="11">
    <location>
        <begin position="1"/>
        <end position="22"/>
    </location>
</feature>
<dbReference type="Pfam" id="PF00593">
    <property type="entry name" value="TonB_dep_Rec_b-barrel"/>
    <property type="match status" value="1"/>
</dbReference>
<feature type="compositionally biased region" description="Low complexity" evidence="11">
    <location>
        <begin position="86"/>
        <end position="108"/>
    </location>
</feature>
<dbReference type="GO" id="GO:0015344">
    <property type="term" value="F:siderophore uptake transmembrane transporter activity"/>
    <property type="evidence" value="ECO:0007669"/>
    <property type="project" value="TreeGrafter"/>
</dbReference>
<evidence type="ECO:0000256" key="2">
    <source>
        <dbReference type="ARBA" id="ARBA00022448"/>
    </source>
</evidence>
<evidence type="ECO:0000259" key="13">
    <source>
        <dbReference type="Pfam" id="PF07715"/>
    </source>
</evidence>
<evidence type="ECO:0000256" key="5">
    <source>
        <dbReference type="ARBA" id="ARBA00022729"/>
    </source>
</evidence>
<dbReference type="InterPro" id="IPR000531">
    <property type="entry name" value="Beta-barrel_TonB"/>
</dbReference>
<evidence type="ECO:0000313" key="15">
    <source>
        <dbReference type="Proteomes" id="UP000533080"/>
    </source>
</evidence>
<evidence type="ECO:0000256" key="11">
    <source>
        <dbReference type="SAM" id="MobiDB-lite"/>
    </source>
</evidence>
<dbReference type="PANTHER" id="PTHR30069">
    <property type="entry name" value="TONB-DEPENDENT OUTER MEMBRANE RECEPTOR"/>
    <property type="match status" value="1"/>
</dbReference>
<feature type="compositionally biased region" description="Polar residues" evidence="11">
    <location>
        <begin position="116"/>
        <end position="126"/>
    </location>
</feature>
<evidence type="ECO:0000256" key="4">
    <source>
        <dbReference type="ARBA" id="ARBA00022692"/>
    </source>
</evidence>
<feature type="domain" description="TonB-dependent receptor plug" evidence="13">
    <location>
        <begin position="199"/>
        <end position="305"/>
    </location>
</feature>
<dbReference type="InterPro" id="IPR036942">
    <property type="entry name" value="Beta-barrel_TonB_sf"/>
</dbReference>
<dbReference type="GO" id="GO:0044718">
    <property type="term" value="P:siderophore transmembrane transport"/>
    <property type="evidence" value="ECO:0007669"/>
    <property type="project" value="TreeGrafter"/>
</dbReference>
<dbReference type="EMBL" id="JABFNT010000106">
    <property type="protein sequence ID" value="NOJ81932.1"/>
    <property type="molecule type" value="Genomic_DNA"/>
</dbReference>